<dbReference type="GO" id="GO:0042800">
    <property type="term" value="F:histone H3K4 methyltransferase activity"/>
    <property type="evidence" value="ECO:0007669"/>
    <property type="project" value="TreeGrafter"/>
</dbReference>
<evidence type="ECO:0000256" key="3">
    <source>
        <dbReference type="ARBA" id="ARBA00022679"/>
    </source>
</evidence>
<evidence type="ECO:0008006" key="17">
    <source>
        <dbReference type="Google" id="ProtNLM"/>
    </source>
</evidence>
<dbReference type="PANTHER" id="PTHR45888:SF1">
    <property type="entry name" value="HISTONE-LYSINE N-METHYLTRANSFERASE 2C"/>
    <property type="match status" value="1"/>
</dbReference>
<evidence type="ECO:0000256" key="7">
    <source>
        <dbReference type="ARBA" id="ARBA00022771"/>
    </source>
</evidence>
<feature type="domain" description="SET" evidence="13">
    <location>
        <begin position="1"/>
        <end position="92"/>
    </location>
</feature>
<dbReference type="GO" id="GO:0032259">
    <property type="term" value="P:methylation"/>
    <property type="evidence" value="ECO:0007669"/>
    <property type="project" value="UniProtKB-KW"/>
</dbReference>
<evidence type="ECO:0000256" key="12">
    <source>
        <dbReference type="ARBA" id="ARBA00023242"/>
    </source>
</evidence>
<keyword evidence="10" id="KW-0805">Transcription regulation</keyword>
<dbReference type="STRING" id="8005.ENSEEEP00000020714"/>
<dbReference type="OMA" id="QKIACHC"/>
<dbReference type="SMART" id="SM00317">
    <property type="entry name" value="SET"/>
    <property type="match status" value="1"/>
</dbReference>
<keyword evidence="7" id="KW-0863">Zinc-finger</keyword>
<organism evidence="15 16">
    <name type="scientific">Electrophorus electricus</name>
    <name type="common">Electric eel</name>
    <name type="synonym">Gymnotus electricus</name>
    <dbReference type="NCBI Taxonomy" id="8005"/>
    <lineage>
        <taxon>Eukaryota</taxon>
        <taxon>Metazoa</taxon>
        <taxon>Chordata</taxon>
        <taxon>Craniata</taxon>
        <taxon>Vertebrata</taxon>
        <taxon>Euteleostomi</taxon>
        <taxon>Actinopterygii</taxon>
        <taxon>Neopterygii</taxon>
        <taxon>Teleostei</taxon>
        <taxon>Ostariophysi</taxon>
        <taxon>Gymnotiformes</taxon>
        <taxon>Gymnotoidei</taxon>
        <taxon>Gymnotidae</taxon>
        <taxon>Electrophorus</taxon>
    </lineage>
</organism>
<evidence type="ECO:0000259" key="13">
    <source>
        <dbReference type="PROSITE" id="PS50280"/>
    </source>
</evidence>
<reference evidence="15" key="4">
    <citation type="submission" date="2025-08" db="UniProtKB">
        <authorList>
            <consortium name="Ensembl"/>
        </authorList>
    </citation>
    <scope>IDENTIFICATION</scope>
</reference>
<evidence type="ECO:0000313" key="15">
    <source>
        <dbReference type="Ensembl" id="ENSEEEP00000020714.2"/>
    </source>
</evidence>
<evidence type="ECO:0000256" key="4">
    <source>
        <dbReference type="ARBA" id="ARBA00022691"/>
    </source>
</evidence>
<reference evidence="15" key="5">
    <citation type="submission" date="2025-09" db="UniProtKB">
        <authorList>
            <consortium name="Ensembl"/>
        </authorList>
    </citation>
    <scope>IDENTIFICATION</scope>
</reference>
<dbReference type="GO" id="GO:0003713">
    <property type="term" value="F:transcription coactivator activity"/>
    <property type="evidence" value="ECO:0007669"/>
    <property type="project" value="TreeGrafter"/>
</dbReference>
<dbReference type="InterPro" id="IPR046341">
    <property type="entry name" value="SET_dom_sf"/>
</dbReference>
<evidence type="ECO:0000256" key="11">
    <source>
        <dbReference type="ARBA" id="ARBA00023163"/>
    </source>
</evidence>
<evidence type="ECO:0000256" key="6">
    <source>
        <dbReference type="ARBA" id="ARBA00022737"/>
    </source>
</evidence>
<reference evidence="15" key="3">
    <citation type="submission" date="2020-05" db="EMBL/GenBank/DDBJ databases">
        <title>Electrophorus electricus (electric eel) genome, fEleEle1, primary haplotype.</title>
        <authorList>
            <person name="Myers G."/>
            <person name="Meyer A."/>
            <person name="Fedrigo O."/>
            <person name="Formenti G."/>
            <person name="Rhie A."/>
            <person name="Tracey A."/>
            <person name="Sims Y."/>
            <person name="Jarvis E.D."/>
        </authorList>
    </citation>
    <scope>NUCLEOTIDE SEQUENCE [LARGE SCALE GENOMIC DNA]</scope>
</reference>
<dbReference type="Gene3D" id="2.170.270.10">
    <property type="entry name" value="SET domain"/>
    <property type="match status" value="1"/>
</dbReference>
<keyword evidence="5" id="KW-0479">Metal-binding</keyword>
<reference evidence="16" key="1">
    <citation type="journal article" date="2014" name="Science">
        <title>Nonhuman genetics. Genomic basis for the convergent evolution of electric organs.</title>
        <authorList>
            <person name="Gallant J.R."/>
            <person name="Traeger L.L."/>
            <person name="Volkening J.D."/>
            <person name="Moffett H."/>
            <person name="Chen P.H."/>
            <person name="Novina C.D."/>
            <person name="Phillips G.N.Jr."/>
            <person name="Anand R."/>
            <person name="Wells G.B."/>
            <person name="Pinch M."/>
            <person name="Guth R."/>
            <person name="Unguez G.A."/>
            <person name="Albert J.S."/>
            <person name="Zakon H.H."/>
            <person name="Samanta M.P."/>
            <person name="Sussman M.R."/>
        </authorList>
    </citation>
    <scope>NUCLEOTIDE SEQUENCE [LARGE SCALE GENOMIC DNA]</scope>
</reference>
<evidence type="ECO:0000256" key="5">
    <source>
        <dbReference type="ARBA" id="ARBA00022723"/>
    </source>
</evidence>
<sequence>MVIEYLGHVLRNEVALRKELQYKAKNRTAFMFRIDSDSVIDATCSGSPARYINHSCSPNCVAEVVTFERGYKIIISSSRRIEKGEELCYNYKLGPVDSQNKIPCLCGTANCRKWLN</sequence>
<keyword evidence="9" id="KW-0156">Chromatin regulator</keyword>
<accession>A0A4W4F9D1</accession>
<dbReference type="AlphaFoldDB" id="A0A4W4F9D1"/>
<keyword evidence="11" id="KW-0804">Transcription</keyword>
<dbReference type="PROSITE" id="PS50868">
    <property type="entry name" value="POST_SET"/>
    <property type="match status" value="1"/>
</dbReference>
<name>A0A4W4F9D1_ELEEL</name>
<dbReference type="SMART" id="SM00508">
    <property type="entry name" value="PostSET"/>
    <property type="match status" value="1"/>
</dbReference>
<keyword evidence="3" id="KW-0808">Transferase</keyword>
<keyword evidence="16" id="KW-1185">Reference proteome</keyword>
<dbReference type="Ensembl" id="ENSEEET00000020944.2">
    <property type="protein sequence ID" value="ENSEEEP00000020714.2"/>
    <property type="gene ID" value="ENSEEEG00000010104.2"/>
</dbReference>
<dbReference type="GO" id="GO:0008270">
    <property type="term" value="F:zinc ion binding"/>
    <property type="evidence" value="ECO:0007669"/>
    <property type="project" value="UniProtKB-KW"/>
</dbReference>
<evidence type="ECO:0000256" key="8">
    <source>
        <dbReference type="ARBA" id="ARBA00022833"/>
    </source>
</evidence>
<dbReference type="GeneTree" id="ENSGT00940000155281"/>
<evidence type="ECO:0000256" key="1">
    <source>
        <dbReference type="ARBA" id="ARBA00004123"/>
    </source>
</evidence>
<keyword evidence="6" id="KW-0677">Repeat</keyword>
<dbReference type="InterPro" id="IPR003616">
    <property type="entry name" value="Post-SET_dom"/>
</dbReference>
<keyword evidence="12" id="KW-0539">Nucleus</keyword>
<feature type="domain" description="Post-SET" evidence="14">
    <location>
        <begin position="100"/>
        <end position="116"/>
    </location>
</feature>
<dbReference type="Proteomes" id="UP000314983">
    <property type="component" value="Chromosome 18"/>
</dbReference>
<comment type="subcellular location">
    <subcellularLocation>
        <location evidence="1">Nucleus</location>
    </subcellularLocation>
</comment>
<evidence type="ECO:0000256" key="2">
    <source>
        <dbReference type="ARBA" id="ARBA00022603"/>
    </source>
</evidence>
<keyword evidence="8" id="KW-0862">Zinc</keyword>
<dbReference type="InterPro" id="IPR001214">
    <property type="entry name" value="SET_dom"/>
</dbReference>
<dbReference type="PANTHER" id="PTHR45888">
    <property type="entry name" value="HL01030P-RELATED"/>
    <property type="match status" value="1"/>
</dbReference>
<reference evidence="16" key="2">
    <citation type="journal article" date="2017" name="Sci. Adv.">
        <title>A tail of two voltages: Proteomic comparison of the three electric organs of the electric eel.</title>
        <authorList>
            <person name="Traeger L.L."/>
            <person name="Sabat G."/>
            <person name="Barrett-Wilt G.A."/>
            <person name="Wells G.B."/>
            <person name="Sussman M.R."/>
        </authorList>
    </citation>
    <scope>NUCLEOTIDE SEQUENCE [LARGE SCALE GENOMIC DNA]</scope>
</reference>
<evidence type="ECO:0000256" key="9">
    <source>
        <dbReference type="ARBA" id="ARBA00022853"/>
    </source>
</evidence>
<evidence type="ECO:0000259" key="14">
    <source>
        <dbReference type="PROSITE" id="PS50868"/>
    </source>
</evidence>
<keyword evidence="4" id="KW-0949">S-adenosyl-L-methionine</keyword>
<dbReference type="Pfam" id="PF00856">
    <property type="entry name" value="SET"/>
    <property type="match status" value="1"/>
</dbReference>
<evidence type="ECO:0000256" key="10">
    <source>
        <dbReference type="ARBA" id="ARBA00023015"/>
    </source>
</evidence>
<protein>
    <recommendedName>
        <fullName evidence="17">SET domain-containing protein</fullName>
    </recommendedName>
</protein>
<proteinExistence type="predicted"/>
<dbReference type="GO" id="GO:0045944">
    <property type="term" value="P:positive regulation of transcription by RNA polymerase II"/>
    <property type="evidence" value="ECO:0007669"/>
    <property type="project" value="TreeGrafter"/>
</dbReference>
<evidence type="ECO:0000313" key="16">
    <source>
        <dbReference type="Proteomes" id="UP000314983"/>
    </source>
</evidence>
<dbReference type="PROSITE" id="PS50280">
    <property type="entry name" value="SET"/>
    <property type="match status" value="1"/>
</dbReference>
<keyword evidence="2" id="KW-0489">Methyltransferase</keyword>
<dbReference type="GO" id="GO:0044666">
    <property type="term" value="C:MLL3/4 complex"/>
    <property type="evidence" value="ECO:0007669"/>
    <property type="project" value="TreeGrafter"/>
</dbReference>
<dbReference type="SUPFAM" id="SSF82199">
    <property type="entry name" value="SET domain"/>
    <property type="match status" value="1"/>
</dbReference>